<evidence type="ECO:0000313" key="1">
    <source>
        <dbReference type="EMBL" id="CDP34948.1"/>
    </source>
</evidence>
<name>A0A060T1W2_BLAAD</name>
<accession>A0A060T1W2</accession>
<dbReference type="PANTHER" id="PTHR31591:SF1">
    <property type="entry name" value="UPF0613 PROTEIN PB24D3.06C"/>
    <property type="match status" value="1"/>
</dbReference>
<protein>
    <submittedName>
        <fullName evidence="1">ARAD1C24134p</fullName>
    </submittedName>
</protein>
<dbReference type="InterPro" id="IPR013744">
    <property type="entry name" value="SidJ"/>
</dbReference>
<dbReference type="SUPFAM" id="SSF53474">
    <property type="entry name" value="alpha/beta-Hydrolases"/>
    <property type="match status" value="1"/>
</dbReference>
<dbReference type="PhylomeDB" id="A0A060T1W2"/>
<reference evidence="1" key="1">
    <citation type="submission" date="2014-02" db="EMBL/GenBank/DDBJ databases">
        <authorList>
            <person name="Genoscope - CEA"/>
        </authorList>
    </citation>
    <scope>NUCLEOTIDE SEQUENCE</scope>
    <source>
        <strain evidence="1">LS3</strain>
    </source>
</reference>
<dbReference type="AlphaFoldDB" id="A0A060T1W2"/>
<dbReference type="Pfam" id="PF08538">
    <property type="entry name" value="DUF1749"/>
    <property type="match status" value="1"/>
</dbReference>
<dbReference type="InterPro" id="IPR029058">
    <property type="entry name" value="AB_hydrolase_fold"/>
</dbReference>
<proteinExistence type="predicted"/>
<gene>
    <name evidence="1" type="ORF">GNLVRS02_ARAD1C24134g</name>
</gene>
<sequence>MIPGCTVHQYARRLVAIEHPTKSGNAHKRVVVFVGGLGDGLFTVPYVTPMAEELDNVGWGVVQVLLRDSYLGWGTGSLAKDAQDITKAISYLYSTVGKESIVLMGHSTGTQDAMYYLTQQYKGDNNDLDKRPKLSGVILQAPVSDREGAYNFDGKMQTEENVRTATKLIEEGRGDHVLPPDFSGFSSEAPVSAERFVSLTAVRGGDDFFSSDLTEQDFEKTFGQISTKLLVLYSGKDEFVPKWVDKQKLVDTWKSIAKSVWSEYGGVVQGARHAVDEQSDDGAQQDLINRVVNFVKTI</sequence>
<dbReference type="Gene3D" id="3.40.50.1820">
    <property type="entry name" value="alpha/beta hydrolase"/>
    <property type="match status" value="1"/>
</dbReference>
<organism evidence="1">
    <name type="scientific">Blastobotrys adeninivorans</name>
    <name type="common">Yeast</name>
    <name type="synonym">Arxula adeninivorans</name>
    <dbReference type="NCBI Taxonomy" id="409370"/>
    <lineage>
        <taxon>Eukaryota</taxon>
        <taxon>Fungi</taxon>
        <taxon>Dikarya</taxon>
        <taxon>Ascomycota</taxon>
        <taxon>Saccharomycotina</taxon>
        <taxon>Dipodascomycetes</taxon>
        <taxon>Dipodascales</taxon>
        <taxon>Trichomonascaceae</taxon>
        <taxon>Blastobotrys</taxon>
    </lineage>
</organism>
<dbReference type="PANTHER" id="PTHR31591">
    <property type="entry name" value="UPF0613 PROTEIN PB24D3.06C"/>
    <property type="match status" value="1"/>
</dbReference>
<dbReference type="EMBL" id="HG937693">
    <property type="protein sequence ID" value="CDP34948.1"/>
    <property type="molecule type" value="Genomic_DNA"/>
</dbReference>
<reference evidence="1" key="2">
    <citation type="submission" date="2014-06" db="EMBL/GenBank/DDBJ databases">
        <title>The complete genome of Blastobotrys (Arxula) adeninivorans LS3 - a yeast of biotechnological interest.</title>
        <authorList>
            <person name="Kunze G."/>
            <person name="Gaillardin C."/>
            <person name="Czernicka M."/>
            <person name="Durrens P."/>
            <person name="Martin T."/>
            <person name="Boer E."/>
            <person name="Gabaldon T."/>
            <person name="Cruz J."/>
            <person name="Talla E."/>
            <person name="Marck C."/>
            <person name="Goffeau A."/>
            <person name="Barbe V."/>
            <person name="Baret P."/>
            <person name="Baronian K."/>
            <person name="Beier S."/>
            <person name="Bleykasten C."/>
            <person name="Bode R."/>
            <person name="Casaregola S."/>
            <person name="Despons L."/>
            <person name="Fairhead C."/>
            <person name="Giersberg M."/>
            <person name="Gierski P."/>
            <person name="Hahnel U."/>
            <person name="Hartmann A."/>
            <person name="Jankowska D."/>
            <person name="Jubin C."/>
            <person name="Jung P."/>
            <person name="Lafontaine I."/>
            <person name="Leh-Louis V."/>
            <person name="Lemaire M."/>
            <person name="Marcet-Houben M."/>
            <person name="Mascher M."/>
            <person name="Morel G."/>
            <person name="Richard G.-F."/>
            <person name="Riechen J."/>
            <person name="Sacerdot C."/>
            <person name="Sarkar A."/>
            <person name="Savel G."/>
            <person name="Schacherer J."/>
            <person name="Sherman D."/>
            <person name="Straub M.-L."/>
            <person name="Stein N."/>
            <person name="Thierry A."/>
            <person name="Trautwein-Schult A."/>
            <person name="Westhof E."/>
            <person name="Worch S."/>
            <person name="Dujon B."/>
            <person name="Souciet J.-L."/>
            <person name="Wincker P."/>
            <person name="Scholz U."/>
            <person name="Neuveglise N."/>
        </authorList>
    </citation>
    <scope>NUCLEOTIDE SEQUENCE</scope>
    <source>
        <strain evidence="1">LS3</strain>
    </source>
</reference>